<evidence type="ECO:0000313" key="4">
    <source>
        <dbReference type="EMBL" id="MBJ3764521.1"/>
    </source>
</evidence>
<evidence type="ECO:0000313" key="5">
    <source>
        <dbReference type="Proteomes" id="UP000642488"/>
    </source>
</evidence>
<proteinExistence type="predicted"/>
<protein>
    <submittedName>
        <fullName evidence="4">GlxA family transcriptional regulator</fullName>
    </submittedName>
</protein>
<dbReference type="Gene3D" id="1.10.10.60">
    <property type="entry name" value="Homeodomain-like"/>
    <property type="match status" value="1"/>
</dbReference>
<dbReference type="InterPro" id="IPR018060">
    <property type="entry name" value="HTH_AraC"/>
</dbReference>
<dbReference type="SUPFAM" id="SSF52317">
    <property type="entry name" value="Class I glutamine amidotransferase-like"/>
    <property type="match status" value="1"/>
</dbReference>
<dbReference type="Pfam" id="PF01965">
    <property type="entry name" value="DJ-1_PfpI"/>
    <property type="match status" value="1"/>
</dbReference>
<dbReference type="GO" id="GO:0043565">
    <property type="term" value="F:sequence-specific DNA binding"/>
    <property type="evidence" value="ECO:0007669"/>
    <property type="project" value="InterPro"/>
</dbReference>
<dbReference type="InterPro" id="IPR002818">
    <property type="entry name" value="DJ-1/PfpI"/>
</dbReference>
<organism evidence="4 5">
    <name type="scientific">Palleronia pontilimi</name>
    <dbReference type="NCBI Taxonomy" id="1964209"/>
    <lineage>
        <taxon>Bacteria</taxon>
        <taxon>Pseudomonadati</taxon>
        <taxon>Pseudomonadota</taxon>
        <taxon>Alphaproteobacteria</taxon>
        <taxon>Rhodobacterales</taxon>
        <taxon>Roseobacteraceae</taxon>
        <taxon>Palleronia</taxon>
    </lineage>
</organism>
<gene>
    <name evidence="4" type="ORF">ILP92_17435</name>
</gene>
<dbReference type="EMBL" id="JAEKPD010000028">
    <property type="protein sequence ID" value="MBJ3764521.1"/>
    <property type="molecule type" value="Genomic_DNA"/>
</dbReference>
<dbReference type="SMART" id="SM00342">
    <property type="entry name" value="HTH_ARAC"/>
    <property type="match status" value="1"/>
</dbReference>
<dbReference type="PROSITE" id="PS01124">
    <property type="entry name" value="HTH_ARAC_FAMILY_2"/>
    <property type="match status" value="1"/>
</dbReference>
<dbReference type="Gene3D" id="3.40.50.880">
    <property type="match status" value="1"/>
</dbReference>
<keyword evidence="5" id="KW-1185">Reference proteome</keyword>
<dbReference type="PANTHER" id="PTHR43130:SF3">
    <property type="entry name" value="HTH-TYPE TRANSCRIPTIONAL REGULATOR RV1931C"/>
    <property type="match status" value="1"/>
</dbReference>
<evidence type="ECO:0000256" key="2">
    <source>
        <dbReference type="ARBA" id="ARBA00023163"/>
    </source>
</evidence>
<dbReference type="InterPro" id="IPR052158">
    <property type="entry name" value="INH-QAR"/>
</dbReference>
<dbReference type="Proteomes" id="UP000642488">
    <property type="component" value="Unassembled WGS sequence"/>
</dbReference>
<dbReference type="InterPro" id="IPR029062">
    <property type="entry name" value="Class_I_gatase-like"/>
</dbReference>
<dbReference type="PANTHER" id="PTHR43130">
    <property type="entry name" value="ARAC-FAMILY TRANSCRIPTIONAL REGULATOR"/>
    <property type="match status" value="1"/>
</dbReference>
<feature type="domain" description="HTH araC/xylS-type" evidence="3">
    <location>
        <begin position="227"/>
        <end position="325"/>
    </location>
</feature>
<keyword evidence="1" id="KW-0805">Transcription regulation</keyword>
<dbReference type="AlphaFoldDB" id="A0A934MFH4"/>
<accession>A0A934MFH4</accession>
<dbReference type="SUPFAM" id="SSF46689">
    <property type="entry name" value="Homeodomain-like"/>
    <property type="match status" value="1"/>
</dbReference>
<evidence type="ECO:0000256" key="1">
    <source>
        <dbReference type="ARBA" id="ARBA00023015"/>
    </source>
</evidence>
<dbReference type="InterPro" id="IPR009057">
    <property type="entry name" value="Homeodomain-like_sf"/>
</dbReference>
<comment type="caution">
    <text evidence="4">The sequence shown here is derived from an EMBL/GenBank/DDBJ whole genome shotgun (WGS) entry which is preliminary data.</text>
</comment>
<sequence>MADHKSTPRSRLHVGFILAQDFTLSAFANFVDVLRLAADEGDRSRPIHCDWSVLSADMNPVRSSCGVKVQPDTRLRHAPRFDYIVVVGGLIGSGAPLPAELVAYLRAQAAAGVPLAGLCTGVFQLHEAGLLDGYRVCVSWFHHRDFTERFQGTTPVSDRIFVVDRDRLTCSGGHSTAHLAAFLVQRHIGAEAATKSLSILIIDGARPGDVPQPGPVSAMAARDPLVRMALGRLQQALDAPPTMGELASALDVSRKTLERRFRADIAQSPARAGLSMRLDRAEHLLRAGPESVTDIALSCGFCDASHLIRALKSERGRTPTQIRNQPAPLP</sequence>
<dbReference type="CDD" id="cd03136">
    <property type="entry name" value="GATase1_AraC_ArgR_like"/>
    <property type="match status" value="1"/>
</dbReference>
<dbReference type="GO" id="GO:0003700">
    <property type="term" value="F:DNA-binding transcription factor activity"/>
    <property type="evidence" value="ECO:0007669"/>
    <property type="project" value="InterPro"/>
</dbReference>
<keyword evidence="2" id="KW-0804">Transcription</keyword>
<reference evidence="4" key="1">
    <citation type="submission" date="2020-12" db="EMBL/GenBank/DDBJ databases">
        <title>Bacterial taxonomy.</title>
        <authorList>
            <person name="Pan X."/>
        </authorList>
    </citation>
    <scope>NUCLEOTIDE SEQUENCE</scope>
    <source>
        <strain evidence="4">KCTC 52957</strain>
    </source>
</reference>
<dbReference type="Pfam" id="PF12833">
    <property type="entry name" value="HTH_18"/>
    <property type="match status" value="1"/>
</dbReference>
<name>A0A934MFH4_9RHOB</name>
<evidence type="ECO:0000259" key="3">
    <source>
        <dbReference type="PROSITE" id="PS01124"/>
    </source>
</evidence>